<evidence type="ECO:0000256" key="6">
    <source>
        <dbReference type="ARBA" id="ARBA00022692"/>
    </source>
</evidence>
<comment type="function">
    <text evidence="10">Inner membrane component of the type II secretion system required for the energy-dependent secretion of extracellular factors such as proteases and toxins from the periplasm.</text>
</comment>
<keyword evidence="3 10" id="KW-0813">Transport</keyword>
<evidence type="ECO:0000313" key="12">
    <source>
        <dbReference type="EMBL" id="KDM92166.1"/>
    </source>
</evidence>
<evidence type="ECO:0000256" key="8">
    <source>
        <dbReference type="ARBA" id="ARBA00022989"/>
    </source>
</evidence>
<keyword evidence="6 11" id="KW-0812">Transmembrane</keyword>
<dbReference type="RefSeq" id="WP_036751033.1">
    <property type="nucleotide sequence ID" value="NZ_JAGSGC010000016.1"/>
</dbReference>
<dbReference type="SUPFAM" id="SSF103054">
    <property type="entry name" value="General secretion pathway protein M, EpsM"/>
    <property type="match status" value="1"/>
</dbReference>
<comment type="subcellular location">
    <subcellularLocation>
        <location evidence="1">Cell inner membrane</location>
        <topology evidence="1">Single-pass membrane protein</topology>
    </subcellularLocation>
</comment>
<dbReference type="STRING" id="1654360.EA58_08050"/>
<keyword evidence="5 10" id="KW-0997">Cell inner membrane</keyword>
<name>A0A066RSX8_9GAMM</name>
<dbReference type="OrthoDB" id="6624834at2"/>
<evidence type="ECO:0000256" key="4">
    <source>
        <dbReference type="ARBA" id="ARBA00022475"/>
    </source>
</evidence>
<dbReference type="InterPro" id="IPR023229">
    <property type="entry name" value="T2SS_M_periplasmic_sf"/>
</dbReference>
<evidence type="ECO:0000313" key="13">
    <source>
        <dbReference type="Proteomes" id="UP000027192"/>
    </source>
</evidence>
<dbReference type="AlphaFoldDB" id="A0A066RSX8"/>
<proteinExistence type="inferred from homology"/>
<keyword evidence="7 10" id="KW-0653">Protein transport</keyword>
<comment type="similarity">
    <text evidence="2 10">Belongs to the GSP M family.</text>
</comment>
<evidence type="ECO:0000256" key="1">
    <source>
        <dbReference type="ARBA" id="ARBA00004377"/>
    </source>
</evidence>
<gene>
    <name evidence="12" type="ORF">EA58_08050</name>
</gene>
<comment type="caution">
    <text evidence="12">The sequence shown here is derived from an EMBL/GenBank/DDBJ whole genome shotgun (WGS) entry which is preliminary data.</text>
</comment>
<evidence type="ECO:0000256" key="2">
    <source>
        <dbReference type="ARBA" id="ARBA00010637"/>
    </source>
</evidence>
<evidence type="ECO:0000256" key="11">
    <source>
        <dbReference type="SAM" id="Phobius"/>
    </source>
</evidence>
<dbReference type="EMBL" id="JMIB01000013">
    <property type="protein sequence ID" value="KDM92166.1"/>
    <property type="molecule type" value="Genomic_DNA"/>
</dbReference>
<evidence type="ECO:0000256" key="7">
    <source>
        <dbReference type="ARBA" id="ARBA00022927"/>
    </source>
</evidence>
<dbReference type="Pfam" id="PF04612">
    <property type="entry name" value="T2SSM"/>
    <property type="match status" value="1"/>
</dbReference>
<dbReference type="InterPro" id="IPR007690">
    <property type="entry name" value="T2SS_GspM"/>
</dbReference>
<evidence type="ECO:0000256" key="9">
    <source>
        <dbReference type="ARBA" id="ARBA00023136"/>
    </source>
</evidence>
<reference evidence="12 13" key="1">
    <citation type="submission" date="2014-04" db="EMBL/GenBank/DDBJ databases">
        <title>Draft genome sequence of Photobacterium halotolerans S2753: a solonamide, ngercheumicin and holomycin producer.</title>
        <authorList>
            <person name="Machado H.R."/>
            <person name="Gram L."/>
        </authorList>
    </citation>
    <scope>NUCLEOTIDE SEQUENCE [LARGE SCALE GENOMIC DNA]</scope>
    <source>
        <strain evidence="12 13">S2753</strain>
    </source>
</reference>
<evidence type="ECO:0000256" key="5">
    <source>
        <dbReference type="ARBA" id="ARBA00022519"/>
    </source>
</evidence>
<dbReference type="GO" id="GO:0015628">
    <property type="term" value="P:protein secretion by the type II secretion system"/>
    <property type="evidence" value="ECO:0007669"/>
    <property type="project" value="InterPro"/>
</dbReference>
<dbReference type="Proteomes" id="UP000027192">
    <property type="component" value="Unassembled WGS sequence"/>
</dbReference>
<dbReference type="Gene3D" id="3.30.1360.100">
    <property type="entry name" value="General secretion pathway protein M, EpsM"/>
    <property type="match status" value="1"/>
</dbReference>
<organism evidence="12 13">
    <name type="scientific">Photobacterium galatheae</name>
    <dbReference type="NCBI Taxonomy" id="1654360"/>
    <lineage>
        <taxon>Bacteria</taxon>
        <taxon>Pseudomonadati</taxon>
        <taxon>Pseudomonadota</taxon>
        <taxon>Gammaproteobacteria</taxon>
        <taxon>Vibrionales</taxon>
        <taxon>Vibrionaceae</taxon>
        <taxon>Photobacterium</taxon>
    </lineage>
</organism>
<evidence type="ECO:0000256" key="3">
    <source>
        <dbReference type="ARBA" id="ARBA00022448"/>
    </source>
</evidence>
<keyword evidence="4 10" id="KW-1003">Cell membrane</keyword>
<feature type="transmembrane region" description="Helical" evidence="11">
    <location>
        <begin position="15"/>
        <end position="33"/>
    </location>
</feature>
<protein>
    <recommendedName>
        <fullName evidence="10">Type II secretion system protein M</fullName>
        <shortName evidence="10">T2SS protein M</shortName>
    </recommendedName>
    <alternativeName>
        <fullName evidence="10">General secretion pathway protein M</fullName>
    </alternativeName>
</protein>
<accession>A0A066RSX8</accession>
<sequence length="160" mass="18233">MNQWFKSLTSREQRLVVGGGIALVIAVLYWGIWQPMALRAQHAEDQLKVQRQLLSWVSNTANEITQRRAKTGATGSISPTGLNQVVNETTRRFRIELIRMQPQPRDESVQVWVQPLPFNTLVNWLAFLRDEHGIEAKFLDVSKTDQSGVVEVNRLQLGRG</sequence>
<keyword evidence="8 11" id="KW-1133">Transmembrane helix</keyword>
<dbReference type="PIRSF" id="PIRSF006291">
    <property type="entry name" value="GspM"/>
    <property type="match status" value="1"/>
</dbReference>
<dbReference type="GO" id="GO:0005886">
    <property type="term" value="C:plasma membrane"/>
    <property type="evidence" value="ECO:0007669"/>
    <property type="project" value="UniProtKB-SubCell"/>
</dbReference>
<keyword evidence="9 10" id="KW-0472">Membrane</keyword>
<keyword evidence="13" id="KW-1185">Reference proteome</keyword>
<evidence type="ECO:0000256" key="10">
    <source>
        <dbReference type="PIRNR" id="PIRNR006291"/>
    </source>
</evidence>
<dbReference type="GO" id="GO:0015627">
    <property type="term" value="C:type II protein secretion system complex"/>
    <property type="evidence" value="ECO:0007669"/>
    <property type="project" value="InterPro"/>
</dbReference>